<reference evidence="2" key="1">
    <citation type="journal article" date="2021" name="Sci. Adv.">
        <title>The American lobster genome reveals insights on longevity, neural, and immune adaptations.</title>
        <authorList>
            <person name="Polinski J.M."/>
            <person name="Zimin A.V."/>
            <person name="Clark K.F."/>
            <person name="Kohn A.B."/>
            <person name="Sadowski N."/>
            <person name="Timp W."/>
            <person name="Ptitsyn A."/>
            <person name="Khanna P."/>
            <person name="Romanova D.Y."/>
            <person name="Williams P."/>
            <person name="Greenwood S.J."/>
            <person name="Moroz L.L."/>
            <person name="Walt D.R."/>
            <person name="Bodnar A.G."/>
        </authorList>
    </citation>
    <scope>NUCLEOTIDE SEQUENCE</scope>
    <source>
        <strain evidence="2">GMGI-L3</strain>
    </source>
</reference>
<protein>
    <submittedName>
        <fullName evidence="2">Uncharacterized protein</fullName>
    </submittedName>
</protein>
<name>A0A8J5MNJ1_HOMAM</name>
<dbReference type="EMBL" id="JAHLQT010035946">
    <property type="protein sequence ID" value="KAG7157954.1"/>
    <property type="molecule type" value="Genomic_DNA"/>
</dbReference>
<comment type="caution">
    <text evidence="2">The sequence shown here is derived from an EMBL/GenBank/DDBJ whole genome shotgun (WGS) entry which is preliminary data.</text>
</comment>
<feature type="compositionally biased region" description="Basic and acidic residues" evidence="1">
    <location>
        <begin position="1"/>
        <end position="17"/>
    </location>
</feature>
<sequence>MRDSDGDRDAIERDTESHGVPSSEELVHVLNVSEARWAVVHPDVAPATEAAFSLFPHGTLKKMWVLGNDPTRPCIAQLMTHDPVPPSTKWAHAFRWTGEIKLVYLARVDGHDRNRRRPFTESPLTPTKGAGMTSSMAM</sequence>
<gene>
    <name evidence="2" type="ORF">Hamer_G014818</name>
</gene>
<organism evidence="2 3">
    <name type="scientific">Homarus americanus</name>
    <name type="common">American lobster</name>
    <dbReference type="NCBI Taxonomy" id="6706"/>
    <lineage>
        <taxon>Eukaryota</taxon>
        <taxon>Metazoa</taxon>
        <taxon>Ecdysozoa</taxon>
        <taxon>Arthropoda</taxon>
        <taxon>Crustacea</taxon>
        <taxon>Multicrustacea</taxon>
        <taxon>Malacostraca</taxon>
        <taxon>Eumalacostraca</taxon>
        <taxon>Eucarida</taxon>
        <taxon>Decapoda</taxon>
        <taxon>Pleocyemata</taxon>
        <taxon>Astacidea</taxon>
        <taxon>Nephropoidea</taxon>
        <taxon>Nephropidae</taxon>
        <taxon>Homarus</taxon>
    </lineage>
</organism>
<feature type="region of interest" description="Disordered" evidence="1">
    <location>
        <begin position="114"/>
        <end position="138"/>
    </location>
</feature>
<evidence type="ECO:0000313" key="2">
    <source>
        <dbReference type="EMBL" id="KAG7157954.1"/>
    </source>
</evidence>
<proteinExistence type="predicted"/>
<evidence type="ECO:0000256" key="1">
    <source>
        <dbReference type="SAM" id="MobiDB-lite"/>
    </source>
</evidence>
<feature type="region of interest" description="Disordered" evidence="1">
    <location>
        <begin position="1"/>
        <end position="22"/>
    </location>
</feature>
<dbReference type="AlphaFoldDB" id="A0A8J5MNJ1"/>
<keyword evidence="3" id="KW-1185">Reference proteome</keyword>
<evidence type="ECO:0000313" key="3">
    <source>
        <dbReference type="Proteomes" id="UP000747542"/>
    </source>
</evidence>
<accession>A0A8J5MNJ1</accession>
<dbReference type="Proteomes" id="UP000747542">
    <property type="component" value="Unassembled WGS sequence"/>
</dbReference>